<evidence type="ECO:0000313" key="10">
    <source>
        <dbReference type="EMBL" id="AEB14492.1"/>
    </source>
</evidence>
<dbReference type="SMART" id="SM00864">
    <property type="entry name" value="Tubulin"/>
    <property type="match status" value="1"/>
</dbReference>
<feature type="binding site" evidence="4">
    <location>
        <begin position="143"/>
        <end position="145"/>
    </location>
    <ligand>
        <name>GTP</name>
        <dbReference type="ChEBI" id="CHEBI:37565"/>
    </ligand>
</feature>
<proteinExistence type="inferred from homology"/>
<dbReference type="RefSeq" id="WP_013701774.1">
    <property type="nucleotide sequence ID" value="NC_015385.1"/>
</dbReference>
<name>F2NVQ5_TRES6</name>
<dbReference type="PROSITE" id="PS01134">
    <property type="entry name" value="FTSZ_1"/>
    <property type="match status" value="1"/>
</dbReference>
<keyword evidence="4" id="KW-0963">Cytoplasm</keyword>
<keyword evidence="2 4" id="KW-0547">Nucleotide-binding</keyword>
<sequence>MEFTNVEDTSSQKMNVPLSGSVLQSASSVENDEPLNFDDELGDINPTVIKIIGCGGGGSSAVQRMIEDGVSGVQFIVLNTDKQALHKSTAQLRVPIGQKITGGLGAGGNPAVGENAAKEDAERISRIISGANMVIITAGMGGGTGTGSAPVVAELSHNAGILTIAVVTTPFEFEGKVRMDNAMEGLEKLRQNVDSLIVLPNDLIFKAVENVDHRMTFREQFKFADGLLCAGVKGITELITQPGDINLDFADVRKIMYGSGDSILGVGKGKGENRVNEAVEGAIANPLLENRQIDGARKILINITSNGNLDLEETQDIVNLIKHSASKEAEIIFGLSENSAMEDDEVSVTVIATDFSGNDDFATSVPLEEDEKDDSVADYGEFIRALGGKTESDSKPAKHSEHFSSIDFKNSSVENSAPKENDETSFAPAESLGERETVSLVENQPEEKNSAEEKRPFSGHKLPSGIKIDPNDINQPAIYRKRLNGLSRSIDLTQL</sequence>
<accession>F2NVQ5</accession>
<dbReference type="PRINTS" id="PR00423">
    <property type="entry name" value="CELLDVISFTSZ"/>
</dbReference>
<comment type="function">
    <text evidence="4 6">Essential cell division protein that forms a contractile ring structure (Z ring) at the future cell division site. The regulation of the ring assembly controls the timing and the location of cell division. One of the functions of the FtsZ ring is to recruit other cell division proteins to the septum to produce a new cell wall between the dividing cells. Binds GTP and shows GTPase activity.</text>
</comment>
<evidence type="ECO:0000256" key="2">
    <source>
        <dbReference type="ARBA" id="ARBA00022741"/>
    </source>
</evidence>
<dbReference type="InterPro" id="IPR008280">
    <property type="entry name" value="Tub_FtsZ_C"/>
</dbReference>
<dbReference type="Pfam" id="PF00091">
    <property type="entry name" value="Tubulin"/>
    <property type="match status" value="1"/>
</dbReference>
<feature type="binding site" evidence="4">
    <location>
        <position position="174"/>
    </location>
    <ligand>
        <name>GTP</name>
        <dbReference type="ChEBI" id="CHEBI:37565"/>
    </ligand>
</feature>
<dbReference type="GeneID" id="302998751"/>
<gene>
    <name evidence="4" type="primary">ftsZ</name>
    <name evidence="10" type="ordered locus">Tresu_1592</name>
</gene>
<feature type="domain" description="Tubulin/FtsZ GTPase" evidence="8">
    <location>
        <begin position="48"/>
        <end position="243"/>
    </location>
</feature>
<evidence type="ECO:0000259" key="8">
    <source>
        <dbReference type="SMART" id="SM00864"/>
    </source>
</evidence>
<evidence type="ECO:0000259" key="9">
    <source>
        <dbReference type="SMART" id="SM00865"/>
    </source>
</evidence>
<dbReference type="FunFam" id="3.40.50.1440:FF:000001">
    <property type="entry name" value="Cell division protein FtsZ"/>
    <property type="match status" value="1"/>
</dbReference>
<dbReference type="InterPro" id="IPR045061">
    <property type="entry name" value="FtsZ/CetZ"/>
</dbReference>
<dbReference type="eggNOG" id="COG0206">
    <property type="taxonomic scope" value="Bacteria"/>
</dbReference>
<feature type="compositionally biased region" description="Basic and acidic residues" evidence="7">
    <location>
        <begin position="445"/>
        <end position="456"/>
    </location>
</feature>
<evidence type="ECO:0000313" key="11">
    <source>
        <dbReference type="Proteomes" id="UP000006852"/>
    </source>
</evidence>
<protein>
    <recommendedName>
        <fullName evidence="4 5">Cell division protein FtsZ</fullName>
    </recommendedName>
</protein>
<dbReference type="HAMAP" id="MF_00909">
    <property type="entry name" value="FtsZ"/>
    <property type="match status" value="1"/>
</dbReference>
<dbReference type="SUPFAM" id="SSF52490">
    <property type="entry name" value="Tubulin nucleotide-binding domain-like"/>
    <property type="match status" value="1"/>
</dbReference>
<evidence type="ECO:0000256" key="5">
    <source>
        <dbReference type="NCBIfam" id="TIGR00065"/>
    </source>
</evidence>
<dbReference type="GO" id="GO:0005525">
    <property type="term" value="F:GTP binding"/>
    <property type="evidence" value="ECO:0007669"/>
    <property type="project" value="UniProtKB-UniRule"/>
</dbReference>
<dbReference type="GO" id="GO:0005737">
    <property type="term" value="C:cytoplasm"/>
    <property type="evidence" value="ECO:0007669"/>
    <property type="project" value="UniProtKB-SubCell"/>
</dbReference>
<dbReference type="HOGENOM" id="CLU_024865_1_1_12"/>
<keyword evidence="11" id="KW-1185">Reference proteome</keyword>
<feature type="binding site" evidence="4">
    <location>
        <position position="225"/>
    </location>
    <ligand>
        <name>GTP</name>
        <dbReference type="ChEBI" id="CHEBI:37565"/>
    </ligand>
</feature>
<dbReference type="GO" id="GO:0051258">
    <property type="term" value="P:protein polymerization"/>
    <property type="evidence" value="ECO:0007669"/>
    <property type="project" value="UniProtKB-UniRule"/>
</dbReference>
<comment type="caution">
    <text evidence="4">Lacks conserved residue(s) required for the propagation of feature annotation.</text>
</comment>
<dbReference type="PROSITE" id="PS01135">
    <property type="entry name" value="FTSZ_2"/>
    <property type="match status" value="1"/>
</dbReference>
<dbReference type="GO" id="GO:0003924">
    <property type="term" value="F:GTPase activity"/>
    <property type="evidence" value="ECO:0007669"/>
    <property type="project" value="UniProtKB-UniRule"/>
</dbReference>
<dbReference type="Gene3D" id="3.30.1330.20">
    <property type="entry name" value="Tubulin/FtsZ, C-terminal domain"/>
    <property type="match status" value="1"/>
</dbReference>
<dbReference type="GO" id="GO:0032153">
    <property type="term" value="C:cell division site"/>
    <property type="evidence" value="ECO:0007669"/>
    <property type="project" value="UniProtKB-UniRule"/>
</dbReference>
<feature type="region of interest" description="Disordered" evidence="7">
    <location>
        <begin position="387"/>
        <end position="474"/>
    </location>
</feature>
<dbReference type="InterPro" id="IPR018316">
    <property type="entry name" value="Tubulin/FtsZ_2-layer-sand-dom"/>
</dbReference>
<evidence type="ECO:0000256" key="4">
    <source>
        <dbReference type="HAMAP-Rule" id="MF_00909"/>
    </source>
</evidence>
<feature type="binding site" evidence="4">
    <location>
        <position position="178"/>
    </location>
    <ligand>
        <name>GTP</name>
        <dbReference type="ChEBI" id="CHEBI:37565"/>
    </ligand>
</feature>
<feature type="compositionally biased region" description="Basic and acidic residues" evidence="7">
    <location>
        <begin position="390"/>
        <end position="404"/>
    </location>
</feature>
<dbReference type="InterPro" id="IPR020805">
    <property type="entry name" value="Cell_div_FtsZ_CS"/>
</dbReference>
<dbReference type="GO" id="GO:0000917">
    <property type="term" value="P:division septum assembly"/>
    <property type="evidence" value="ECO:0007669"/>
    <property type="project" value="UniProtKB-KW"/>
</dbReference>
<keyword evidence="4 6" id="KW-0132">Cell division</keyword>
<keyword evidence="4 6" id="KW-0717">Septation</keyword>
<dbReference type="PANTHER" id="PTHR30314:SF3">
    <property type="entry name" value="MITOCHONDRIAL DIVISION PROTEIN FSZA"/>
    <property type="match status" value="1"/>
</dbReference>
<keyword evidence="3 4" id="KW-0342">GTP-binding</keyword>
<dbReference type="SMART" id="SM00865">
    <property type="entry name" value="Tubulin_C"/>
    <property type="match status" value="1"/>
</dbReference>
<dbReference type="EMBL" id="CP002631">
    <property type="protein sequence ID" value="AEB14492.1"/>
    <property type="molecule type" value="Genomic_DNA"/>
</dbReference>
<comment type="subcellular location">
    <subcellularLocation>
        <location evidence="4">Cytoplasm</location>
    </subcellularLocation>
    <text evidence="4">Assembles at midcell at the inner surface of the cytoplasmic membrane.</text>
</comment>
<keyword evidence="4 6" id="KW-0131">Cell cycle</keyword>
<evidence type="ECO:0000256" key="7">
    <source>
        <dbReference type="SAM" id="MobiDB-lite"/>
    </source>
</evidence>
<dbReference type="InterPro" id="IPR036525">
    <property type="entry name" value="Tubulin/FtsZ_GTPase_sf"/>
</dbReference>
<reference evidence="10 11" key="1">
    <citation type="journal article" date="2011" name="Stand. Genomic Sci.">
        <title>Complete genome sequence of Treponema succinifaciens type strain (6091).</title>
        <authorList>
            <person name="Han C."/>
            <person name="Gronow S."/>
            <person name="Teshima H."/>
            <person name="Lapidus A."/>
            <person name="Nolan M."/>
            <person name="Lucas S."/>
            <person name="Hammon N."/>
            <person name="Deshpande S."/>
            <person name="Cheng J.F."/>
            <person name="Zeytun A."/>
            <person name="Tapia R."/>
            <person name="Goodwin L."/>
            <person name="Pitluck S."/>
            <person name="Liolios K."/>
            <person name="Pagani I."/>
            <person name="Ivanova N."/>
            <person name="Mavromatis K."/>
            <person name="Mikhailova N."/>
            <person name="Huntemann M."/>
            <person name="Pati A."/>
            <person name="Chen A."/>
            <person name="Palaniappan K."/>
            <person name="Land M."/>
            <person name="Hauser L."/>
            <person name="Brambilla E.M."/>
            <person name="Rohde M."/>
            <person name="Goker M."/>
            <person name="Woyke T."/>
            <person name="Bristow J."/>
            <person name="Eisen J.A."/>
            <person name="Markowitz V."/>
            <person name="Hugenholtz P."/>
            <person name="Kyrpides N.C."/>
            <person name="Klenk H.P."/>
            <person name="Detter J.C."/>
        </authorList>
    </citation>
    <scope>NUCLEOTIDE SEQUENCE [LARGE SCALE GENOMIC DNA]</scope>
    <source>
        <strain evidence="11">ATCC 33096 / DSM 2489 / 6091</strain>
    </source>
</reference>
<dbReference type="CDD" id="cd02201">
    <property type="entry name" value="FtsZ_type1"/>
    <property type="match status" value="1"/>
</dbReference>
<dbReference type="GO" id="GO:0043093">
    <property type="term" value="P:FtsZ-dependent cytokinesis"/>
    <property type="evidence" value="ECO:0007669"/>
    <property type="project" value="UniProtKB-UniRule"/>
</dbReference>
<dbReference type="PANTHER" id="PTHR30314">
    <property type="entry name" value="CELL DIVISION PROTEIN FTSZ-RELATED"/>
    <property type="match status" value="1"/>
</dbReference>
<dbReference type="Gene3D" id="3.40.50.1440">
    <property type="entry name" value="Tubulin/FtsZ, GTPase domain"/>
    <property type="match status" value="1"/>
</dbReference>
<evidence type="ECO:0000256" key="6">
    <source>
        <dbReference type="RuleBase" id="RU000631"/>
    </source>
</evidence>
<dbReference type="AlphaFoldDB" id="F2NVQ5"/>
<dbReference type="Pfam" id="PF12327">
    <property type="entry name" value="FtsZ_C"/>
    <property type="match status" value="1"/>
</dbReference>
<evidence type="ECO:0000256" key="3">
    <source>
        <dbReference type="ARBA" id="ARBA00023134"/>
    </source>
</evidence>
<dbReference type="STRING" id="869209.Tresu_1592"/>
<organism evidence="10 11">
    <name type="scientific">Treponema succinifaciens (strain ATCC 33096 / DSM 2489 / 6091)</name>
    <dbReference type="NCBI Taxonomy" id="869209"/>
    <lineage>
        <taxon>Bacteria</taxon>
        <taxon>Pseudomonadati</taxon>
        <taxon>Spirochaetota</taxon>
        <taxon>Spirochaetia</taxon>
        <taxon>Spirochaetales</taxon>
        <taxon>Treponemataceae</taxon>
        <taxon>Treponema</taxon>
    </lineage>
</organism>
<dbReference type="SUPFAM" id="SSF55307">
    <property type="entry name" value="Tubulin C-terminal domain-like"/>
    <property type="match status" value="1"/>
</dbReference>
<dbReference type="NCBIfam" id="TIGR00065">
    <property type="entry name" value="ftsZ"/>
    <property type="match status" value="1"/>
</dbReference>
<dbReference type="InterPro" id="IPR024757">
    <property type="entry name" value="FtsZ_C"/>
</dbReference>
<feature type="domain" description="Tubulin/FtsZ 2-layer sandwich" evidence="9">
    <location>
        <begin position="245"/>
        <end position="364"/>
    </location>
</feature>
<dbReference type="KEGG" id="tsu:Tresu_1592"/>
<dbReference type="InterPro" id="IPR037103">
    <property type="entry name" value="Tubulin/FtsZ-like_C"/>
</dbReference>
<dbReference type="InterPro" id="IPR000158">
    <property type="entry name" value="Cell_div_FtsZ"/>
</dbReference>
<reference evidence="11" key="2">
    <citation type="submission" date="2011-04" db="EMBL/GenBank/DDBJ databases">
        <title>The complete genome of chromosome of Treponema succinifaciens DSM 2489.</title>
        <authorList>
            <person name="Lucas S."/>
            <person name="Copeland A."/>
            <person name="Lapidus A."/>
            <person name="Bruce D."/>
            <person name="Goodwin L."/>
            <person name="Pitluck S."/>
            <person name="Peters L."/>
            <person name="Kyrpides N."/>
            <person name="Mavromatis K."/>
            <person name="Ivanova N."/>
            <person name="Ovchinnikova G."/>
            <person name="Teshima H."/>
            <person name="Detter J.C."/>
            <person name="Tapia R."/>
            <person name="Han C."/>
            <person name="Land M."/>
            <person name="Hauser L."/>
            <person name="Markowitz V."/>
            <person name="Cheng J.-F."/>
            <person name="Hugenholtz P."/>
            <person name="Woyke T."/>
            <person name="Wu D."/>
            <person name="Gronow S."/>
            <person name="Wellnitz S."/>
            <person name="Brambilla E."/>
            <person name="Klenk H.-P."/>
            <person name="Eisen J.A."/>
        </authorList>
    </citation>
    <scope>NUCLEOTIDE SEQUENCE [LARGE SCALE GENOMIC DNA]</scope>
    <source>
        <strain evidence="11">ATCC 33096 / DSM 2489 / 6091</strain>
    </source>
</reference>
<dbReference type="Proteomes" id="UP000006852">
    <property type="component" value="Chromosome"/>
</dbReference>
<comment type="subunit">
    <text evidence="4">Homodimer. Polymerizes to form a dynamic ring structure in a strictly GTP-dependent manner. Interacts directly with several other division proteins.</text>
</comment>
<evidence type="ECO:0000256" key="1">
    <source>
        <dbReference type="ARBA" id="ARBA00009690"/>
    </source>
</evidence>
<dbReference type="InterPro" id="IPR003008">
    <property type="entry name" value="Tubulin_FtsZ_GTPase"/>
</dbReference>
<comment type="similarity">
    <text evidence="1 4 6">Belongs to the FtsZ family.</text>
</comment>